<dbReference type="SUPFAM" id="SSF158622">
    <property type="entry name" value="YheA/YmcA-like"/>
    <property type="match status" value="1"/>
</dbReference>
<dbReference type="HAMAP" id="MF_01526">
    <property type="entry name" value="UPF0342"/>
    <property type="match status" value="1"/>
</dbReference>
<proteinExistence type="inferred from homology"/>
<gene>
    <name evidence="3" type="ORF">K0U00_15695</name>
</gene>
<name>A0ABS7C3M2_9BACL</name>
<dbReference type="Gene3D" id="1.20.1500.10">
    <property type="entry name" value="YheA/YmcA-like"/>
    <property type="match status" value="1"/>
</dbReference>
<dbReference type="RefSeq" id="WP_210038522.1">
    <property type="nucleotide sequence ID" value="NZ_JBHLVU010000022.1"/>
</dbReference>
<feature type="region of interest" description="Disordered" evidence="2">
    <location>
        <begin position="15"/>
        <end position="41"/>
    </location>
</feature>
<dbReference type="Pfam" id="PF06133">
    <property type="entry name" value="Com_YlbF"/>
    <property type="match status" value="1"/>
</dbReference>
<dbReference type="InterPro" id="IPR023378">
    <property type="entry name" value="YheA/YmcA-like_dom_sf"/>
</dbReference>
<evidence type="ECO:0000256" key="1">
    <source>
        <dbReference type="HAMAP-Rule" id="MF_01526"/>
    </source>
</evidence>
<accession>A0ABS7C3M2</accession>
<keyword evidence="4" id="KW-1185">Reference proteome</keyword>
<organism evidence="3 4">
    <name type="scientific">Paenibacillus sepulcri</name>
    <dbReference type="NCBI Taxonomy" id="359917"/>
    <lineage>
        <taxon>Bacteria</taxon>
        <taxon>Bacillati</taxon>
        <taxon>Bacillota</taxon>
        <taxon>Bacilli</taxon>
        <taxon>Bacillales</taxon>
        <taxon>Paenibacillaceae</taxon>
        <taxon>Paenibacillus</taxon>
    </lineage>
</organism>
<comment type="similarity">
    <text evidence="1">Belongs to the UPF0342 family.</text>
</comment>
<reference evidence="3 4" key="1">
    <citation type="submission" date="2021-07" db="EMBL/GenBank/DDBJ databases">
        <title>Paenibacillus radiodurans sp. nov., isolated from the southeastern edge of Tengger Desert.</title>
        <authorList>
            <person name="Zhang G."/>
        </authorList>
    </citation>
    <scope>NUCLEOTIDE SEQUENCE [LARGE SCALE GENOMIC DNA]</scope>
    <source>
        <strain evidence="3 4">CCM 7311</strain>
    </source>
</reference>
<evidence type="ECO:0000256" key="2">
    <source>
        <dbReference type="SAM" id="MobiDB-lite"/>
    </source>
</evidence>
<protein>
    <recommendedName>
        <fullName evidence="1">UPF0342 protein K0U00_15695</fullName>
    </recommendedName>
</protein>
<dbReference type="EMBL" id="JAHZIK010000370">
    <property type="protein sequence ID" value="MBW7455469.1"/>
    <property type="molecule type" value="Genomic_DNA"/>
</dbReference>
<evidence type="ECO:0000313" key="4">
    <source>
        <dbReference type="Proteomes" id="UP001519887"/>
    </source>
</evidence>
<sequence length="111" mass="12787">MNVYDQAHELTRALKDSEEAKELHAALKEARSNPDAKRMMDDFREKQAGLQQKMAAGEQPSPADVEMMDKLYEVVTQNPLLQRAFDAERQFSIVFDDVTRIVTESLREIME</sequence>
<comment type="caution">
    <text evidence="3">The sequence shown here is derived from an EMBL/GenBank/DDBJ whole genome shotgun (WGS) entry which is preliminary data.</text>
</comment>
<dbReference type="InterPro" id="IPR010368">
    <property type="entry name" value="Com_YlbF"/>
</dbReference>
<evidence type="ECO:0000313" key="3">
    <source>
        <dbReference type="EMBL" id="MBW7455469.1"/>
    </source>
</evidence>
<dbReference type="Proteomes" id="UP001519887">
    <property type="component" value="Unassembled WGS sequence"/>
</dbReference>